<sequence length="260" mass="27494">MSESRVVLVTGAGGGMGREVAARYAALGDRLVLVDLAQEGLDRAAAALRSEWPSVELLLIPADVSQPESVRRVAAQVEAWAGRVDVLALLAGVLQQANKVTEIDLDEWDRVNNVNVRGVFLMAKHLVPLMPKGGSSSIATIASWYGHSGHGFFAAYCASKAGVISLTQSLADELAEDGIRANTVCPGNIDTQMHRDALAAEAKERGITFEEMKDIEWSKIPLGIAGPPGSIADAVEFLTSDKASYITGASIDVNGGVLFH</sequence>
<proteinExistence type="inferred from homology"/>
<evidence type="ECO:0000256" key="2">
    <source>
        <dbReference type="ARBA" id="ARBA00023002"/>
    </source>
</evidence>
<dbReference type="PANTHER" id="PTHR24321">
    <property type="entry name" value="DEHYDROGENASES, SHORT CHAIN"/>
    <property type="match status" value="1"/>
</dbReference>
<evidence type="ECO:0000256" key="1">
    <source>
        <dbReference type="ARBA" id="ARBA00006484"/>
    </source>
</evidence>
<protein>
    <submittedName>
        <fullName evidence="3">SDR family oxidoreductase</fullName>
    </submittedName>
</protein>
<dbReference type="PROSITE" id="PS00061">
    <property type="entry name" value="ADH_SHORT"/>
    <property type="match status" value="1"/>
</dbReference>
<dbReference type="SUPFAM" id="SSF51735">
    <property type="entry name" value="NAD(P)-binding Rossmann-fold domains"/>
    <property type="match status" value="1"/>
</dbReference>
<dbReference type="EMBL" id="CP095043">
    <property type="protein sequence ID" value="UOQ59230.1"/>
    <property type="molecule type" value="Genomic_DNA"/>
</dbReference>
<dbReference type="RefSeq" id="WP_244684128.1">
    <property type="nucleotide sequence ID" value="NZ_CP095043.1"/>
</dbReference>
<evidence type="ECO:0000313" key="3">
    <source>
        <dbReference type="EMBL" id="UOQ59230.1"/>
    </source>
</evidence>
<organism evidence="3 4">
    <name type="scientific">Leucobacter rhizosphaerae</name>
    <dbReference type="NCBI Taxonomy" id="2932245"/>
    <lineage>
        <taxon>Bacteria</taxon>
        <taxon>Bacillati</taxon>
        <taxon>Actinomycetota</taxon>
        <taxon>Actinomycetes</taxon>
        <taxon>Micrococcales</taxon>
        <taxon>Microbacteriaceae</taxon>
        <taxon>Leucobacter</taxon>
    </lineage>
</organism>
<dbReference type="InterPro" id="IPR036291">
    <property type="entry name" value="NAD(P)-bd_dom_sf"/>
</dbReference>
<dbReference type="InterPro" id="IPR002347">
    <property type="entry name" value="SDR_fam"/>
</dbReference>
<dbReference type="Pfam" id="PF13561">
    <property type="entry name" value="adh_short_C2"/>
    <property type="match status" value="1"/>
</dbReference>
<dbReference type="Proteomes" id="UP000831775">
    <property type="component" value="Chromosome"/>
</dbReference>
<reference evidence="3 4" key="1">
    <citation type="submission" date="2022-04" db="EMBL/GenBank/DDBJ databases">
        <title>Leucobacter sp. isolated from rhizosphere of onion.</title>
        <authorList>
            <person name="Won M."/>
            <person name="Lee C.-M."/>
            <person name="Woen H.-Y."/>
            <person name="Kwon S.-W."/>
        </authorList>
    </citation>
    <scope>NUCLEOTIDE SEQUENCE [LARGE SCALE GENOMIC DNA]</scope>
    <source>
        <strain evidence="3 4">H25R-14</strain>
    </source>
</reference>
<dbReference type="Gene3D" id="3.40.50.720">
    <property type="entry name" value="NAD(P)-binding Rossmann-like Domain"/>
    <property type="match status" value="1"/>
</dbReference>
<gene>
    <name evidence="3" type="ORF">MUN76_09185</name>
</gene>
<name>A0ABY4FSH4_9MICO</name>
<accession>A0ABY4FSH4</accession>
<dbReference type="CDD" id="cd05233">
    <property type="entry name" value="SDR_c"/>
    <property type="match status" value="1"/>
</dbReference>
<dbReference type="PRINTS" id="PR00081">
    <property type="entry name" value="GDHRDH"/>
</dbReference>
<dbReference type="PRINTS" id="PR00080">
    <property type="entry name" value="SDRFAMILY"/>
</dbReference>
<dbReference type="PANTHER" id="PTHR24321:SF8">
    <property type="entry name" value="ESTRADIOL 17-BETA-DEHYDROGENASE 8-RELATED"/>
    <property type="match status" value="1"/>
</dbReference>
<comment type="similarity">
    <text evidence="1">Belongs to the short-chain dehydrogenases/reductases (SDR) family.</text>
</comment>
<keyword evidence="4" id="KW-1185">Reference proteome</keyword>
<evidence type="ECO:0000313" key="4">
    <source>
        <dbReference type="Proteomes" id="UP000831775"/>
    </source>
</evidence>
<keyword evidence="2" id="KW-0560">Oxidoreductase</keyword>
<dbReference type="InterPro" id="IPR020904">
    <property type="entry name" value="Sc_DH/Rdtase_CS"/>
</dbReference>